<dbReference type="PANTHER" id="PTHR14679">
    <property type="entry name" value="GEM-ASSOCIATED PROTEIN 7"/>
    <property type="match status" value="1"/>
</dbReference>
<evidence type="ECO:0000313" key="4">
    <source>
        <dbReference type="Proteomes" id="UP000472266"/>
    </source>
</evidence>
<dbReference type="InterPro" id="IPR024642">
    <property type="entry name" value="SUZ-C"/>
</dbReference>
<gene>
    <name evidence="3" type="primary">GEMIN7</name>
</gene>
<dbReference type="CTD" id="79760"/>
<dbReference type="GO" id="GO:0034719">
    <property type="term" value="C:SMN-Sm protein complex"/>
    <property type="evidence" value="ECO:0007669"/>
    <property type="project" value="InterPro"/>
</dbReference>
<feature type="compositionally biased region" description="Pro residues" evidence="1">
    <location>
        <begin position="1"/>
        <end position="10"/>
    </location>
</feature>
<dbReference type="InParanoid" id="A0A672UKD6"/>
<protein>
    <submittedName>
        <fullName evidence="3">Gem nuclear organelle associated protein 7</fullName>
    </submittedName>
</protein>
<dbReference type="OMA" id="QECPVAQ"/>
<accession>A0A672UKD6</accession>
<dbReference type="PROSITE" id="PS51938">
    <property type="entry name" value="SUZ_C"/>
    <property type="match status" value="1"/>
</dbReference>
<dbReference type="Proteomes" id="UP000472266">
    <property type="component" value="Unplaced"/>
</dbReference>
<feature type="compositionally biased region" description="Basic and acidic residues" evidence="1">
    <location>
        <begin position="17"/>
        <end position="40"/>
    </location>
</feature>
<reference evidence="3" key="2">
    <citation type="submission" date="2025-09" db="UniProtKB">
        <authorList>
            <consortium name="Ensembl"/>
        </authorList>
    </citation>
    <scope>IDENTIFICATION</scope>
</reference>
<reference evidence="3" key="1">
    <citation type="submission" date="2025-08" db="UniProtKB">
        <authorList>
            <consortium name="Ensembl"/>
        </authorList>
    </citation>
    <scope>IDENTIFICATION</scope>
</reference>
<name>A0A672UKD6_STRHB</name>
<feature type="domain" description="SUZ-C" evidence="2">
    <location>
        <begin position="1"/>
        <end position="30"/>
    </location>
</feature>
<proteinExistence type="predicted"/>
<dbReference type="Ensembl" id="ENSSHBT00005018809.1">
    <property type="protein sequence ID" value="ENSSHBP00005015703.1"/>
    <property type="gene ID" value="ENSSHBG00005013720.1"/>
</dbReference>
<keyword evidence="4" id="KW-1185">Reference proteome</keyword>
<evidence type="ECO:0000256" key="1">
    <source>
        <dbReference type="SAM" id="MobiDB-lite"/>
    </source>
</evidence>
<dbReference type="InterPro" id="IPR020338">
    <property type="entry name" value="SMN_gemin7"/>
</dbReference>
<dbReference type="AlphaFoldDB" id="A0A672UKD6"/>
<evidence type="ECO:0000313" key="3">
    <source>
        <dbReference type="Ensembl" id="ENSSHBP00005015703.1"/>
    </source>
</evidence>
<dbReference type="KEGG" id="shab:115603233"/>
<dbReference type="PANTHER" id="PTHR14679:SF1">
    <property type="entry name" value="GEM-ASSOCIATED PROTEIN 7"/>
    <property type="match status" value="1"/>
</dbReference>
<dbReference type="GeneID" id="115603233"/>
<sequence length="117" mass="12967">MTPAEEPVPVPVLRLPRGPDGRGRGFESRRRHPARGEAEAQRARARLRRRFLRALAAARGRPARFWLRAGVRVDATFGAADREAAALLVEALRTPLGLQEAALLRGPDVLCFRFPLP</sequence>
<dbReference type="RefSeq" id="XP_030330841.1">
    <property type="nucleotide sequence ID" value="XM_030474981.1"/>
</dbReference>
<dbReference type="Pfam" id="PF11095">
    <property type="entry name" value="Gemin7"/>
    <property type="match status" value="1"/>
</dbReference>
<feature type="region of interest" description="Disordered" evidence="1">
    <location>
        <begin position="1"/>
        <end position="40"/>
    </location>
</feature>
<dbReference type="GeneTree" id="ENSGT00390000018039"/>
<organism evidence="3 4">
    <name type="scientific">Strigops habroptila</name>
    <name type="common">Kakapo</name>
    <dbReference type="NCBI Taxonomy" id="2489341"/>
    <lineage>
        <taxon>Eukaryota</taxon>
        <taxon>Metazoa</taxon>
        <taxon>Chordata</taxon>
        <taxon>Craniata</taxon>
        <taxon>Vertebrata</taxon>
        <taxon>Euteleostomi</taxon>
        <taxon>Archelosauria</taxon>
        <taxon>Archosauria</taxon>
        <taxon>Dinosauria</taxon>
        <taxon>Saurischia</taxon>
        <taxon>Theropoda</taxon>
        <taxon>Coelurosauria</taxon>
        <taxon>Aves</taxon>
        <taxon>Neognathae</taxon>
        <taxon>Neoaves</taxon>
        <taxon>Telluraves</taxon>
        <taxon>Australaves</taxon>
        <taxon>Psittaciformes</taxon>
        <taxon>Psittacidae</taxon>
        <taxon>Strigops</taxon>
    </lineage>
</organism>
<evidence type="ECO:0000259" key="2">
    <source>
        <dbReference type="PROSITE" id="PS51938"/>
    </source>
</evidence>
<dbReference type="GO" id="GO:0000387">
    <property type="term" value="P:spliceosomal snRNP assembly"/>
    <property type="evidence" value="ECO:0007669"/>
    <property type="project" value="TreeGrafter"/>
</dbReference>
<dbReference type="Gene3D" id="2.30.30.100">
    <property type="match status" value="1"/>
</dbReference>